<keyword evidence="3" id="KW-1185">Reference proteome</keyword>
<name>A0A2I0BG28_9ASPA</name>
<dbReference type="Proteomes" id="UP000236161">
    <property type="component" value="Unassembled WGS sequence"/>
</dbReference>
<proteinExistence type="predicted"/>
<dbReference type="EMBL" id="KZ451885">
    <property type="protein sequence ID" value="PKA66763.1"/>
    <property type="molecule type" value="Genomic_DNA"/>
</dbReference>
<dbReference type="STRING" id="1088818.A0A2I0BG28"/>
<dbReference type="PANTHER" id="PTHR46835:SF3">
    <property type="entry name" value="BASIC-LEUCINE ZIPPER (BZIP) TRANSCRIPTION FACTOR FAMILY PROTEIN"/>
    <property type="match status" value="1"/>
</dbReference>
<accession>A0A2I0BG28</accession>
<evidence type="ECO:0000313" key="2">
    <source>
        <dbReference type="EMBL" id="PKA66763.1"/>
    </source>
</evidence>
<dbReference type="CDD" id="cd14703">
    <property type="entry name" value="bZIP_plant_RF2"/>
    <property type="match status" value="1"/>
</dbReference>
<dbReference type="GO" id="GO:0003700">
    <property type="term" value="F:DNA-binding transcription factor activity"/>
    <property type="evidence" value="ECO:0007669"/>
    <property type="project" value="InterPro"/>
</dbReference>
<dbReference type="PANTHER" id="PTHR46835">
    <property type="entry name" value="BASIC-LEUCINE ZIPPER (BZIP) TRANSCRIPTION FACTOR FAMILY PROTEIN-RELATED"/>
    <property type="match status" value="1"/>
</dbReference>
<dbReference type="InterPro" id="IPR044759">
    <property type="entry name" value="bZIP_RF2"/>
</dbReference>
<dbReference type="OrthoDB" id="1878267at2759"/>
<feature type="compositionally biased region" description="Polar residues" evidence="1">
    <location>
        <begin position="1"/>
        <end position="12"/>
    </location>
</feature>
<evidence type="ECO:0000313" key="3">
    <source>
        <dbReference type="Proteomes" id="UP000236161"/>
    </source>
</evidence>
<evidence type="ECO:0008006" key="4">
    <source>
        <dbReference type="Google" id="ProtNLM"/>
    </source>
</evidence>
<feature type="region of interest" description="Disordered" evidence="1">
    <location>
        <begin position="1"/>
        <end position="45"/>
    </location>
</feature>
<feature type="region of interest" description="Disordered" evidence="1">
    <location>
        <begin position="150"/>
        <end position="204"/>
    </location>
</feature>
<dbReference type="AlphaFoldDB" id="A0A2I0BG28"/>
<protein>
    <recommendedName>
        <fullName evidence="4">BZIP domain-containing protein</fullName>
    </recommendedName>
</protein>
<dbReference type="InterPro" id="IPR044797">
    <property type="entry name" value="At4g06598-like"/>
</dbReference>
<evidence type="ECO:0000256" key="1">
    <source>
        <dbReference type="SAM" id="MobiDB-lite"/>
    </source>
</evidence>
<sequence>MKGASCSRNPVKQSFLPPKSPFPSAGAPKLTDVPGQHQRTSSESFLIEEQPSWLDELLNEPETPVQRGHRRSSSDSFAFLDVAYAYSNADILAQEECGQRTITSMPSWGALEFDHVIDTQHYCSDRSSFDRPQNRVWEAAFNKGKCPVSVPAAKKEPEASSSSSADKLEQGESPTDAKNSLEKKEASQTKNSQMETDTKRIKQQFAQRSRVRKLQYIAELERSVQALQASIILSSERLNATFLNQQNLILNLENKALTQRLDSLAQEQLIKRLQQEMLEREIARLRILFQQHSQPPMHALPSHGRSSSRDLDSQFANLTLKQKESYSGSTGLHI</sequence>
<organism evidence="2 3">
    <name type="scientific">Apostasia shenzhenica</name>
    <dbReference type="NCBI Taxonomy" id="1088818"/>
    <lineage>
        <taxon>Eukaryota</taxon>
        <taxon>Viridiplantae</taxon>
        <taxon>Streptophyta</taxon>
        <taxon>Embryophyta</taxon>
        <taxon>Tracheophyta</taxon>
        <taxon>Spermatophyta</taxon>
        <taxon>Magnoliopsida</taxon>
        <taxon>Liliopsida</taxon>
        <taxon>Asparagales</taxon>
        <taxon>Orchidaceae</taxon>
        <taxon>Apostasioideae</taxon>
        <taxon>Apostasia</taxon>
    </lineage>
</organism>
<reference evidence="2 3" key="1">
    <citation type="journal article" date="2017" name="Nature">
        <title>The Apostasia genome and the evolution of orchids.</title>
        <authorList>
            <person name="Zhang G.Q."/>
            <person name="Liu K.W."/>
            <person name="Li Z."/>
            <person name="Lohaus R."/>
            <person name="Hsiao Y.Y."/>
            <person name="Niu S.C."/>
            <person name="Wang J.Y."/>
            <person name="Lin Y.C."/>
            <person name="Xu Q."/>
            <person name="Chen L.J."/>
            <person name="Yoshida K."/>
            <person name="Fujiwara S."/>
            <person name="Wang Z.W."/>
            <person name="Zhang Y.Q."/>
            <person name="Mitsuda N."/>
            <person name="Wang M."/>
            <person name="Liu G.H."/>
            <person name="Pecoraro L."/>
            <person name="Huang H.X."/>
            <person name="Xiao X.J."/>
            <person name="Lin M."/>
            <person name="Wu X.Y."/>
            <person name="Wu W.L."/>
            <person name="Chen Y.Y."/>
            <person name="Chang S.B."/>
            <person name="Sakamoto S."/>
            <person name="Ohme-Takagi M."/>
            <person name="Yagi M."/>
            <person name="Zeng S.J."/>
            <person name="Shen C.Y."/>
            <person name="Yeh C.M."/>
            <person name="Luo Y.B."/>
            <person name="Tsai W.C."/>
            <person name="Van de Peer Y."/>
            <person name="Liu Z.J."/>
        </authorList>
    </citation>
    <scope>NUCLEOTIDE SEQUENCE [LARGE SCALE GENOMIC DNA]</scope>
    <source>
        <strain evidence="3">cv. Shenzhen</strain>
        <tissue evidence="2">Stem</tissue>
    </source>
</reference>
<gene>
    <name evidence="2" type="ORF">AXF42_Ash003418</name>
</gene>
<dbReference type="GO" id="GO:0005634">
    <property type="term" value="C:nucleus"/>
    <property type="evidence" value="ECO:0007669"/>
    <property type="project" value="UniProtKB-ARBA"/>
</dbReference>